<keyword evidence="1" id="KW-1133">Transmembrane helix</keyword>
<name>A0A1Y2CZR4_9FUNG</name>
<protein>
    <submittedName>
        <fullName evidence="3">Uncharacterized protein</fullName>
    </submittedName>
</protein>
<dbReference type="EMBL" id="MCGO01000003">
    <property type="protein sequence ID" value="ORY52447.1"/>
    <property type="molecule type" value="Genomic_DNA"/>
</dbReference>
<feature type="signal peptide" evidence="2">
    <location>
        <begin position="1"/>
        <end position="16"/>
    </location>
</feature>
<gene>
    <name evidence="3" type="ORF">BCR33DRAFT_761635</name>
</gene>
<keyword evidence="1" id="KW-0472">Membrane</keyword>
<reference evidence="3 4" key="1">
    <citation type="submission" date="2016-07" db="EMBL/GenBank/DDBJ databases">
        <title>Pervasive Adenine N6-methylation of Active Genes in Fungi.</title>
        <authorList>
            <consortium name="DOE Joint Genome Institute"/>
            <person name="Mondo S.J."/>
            <person name="Dannebaum R.O."/>
            <person name="Kuo R.C."/>
            <person name="Labutti K."/>
            <person name="Haridas S."/>
            <person name="Kuo A."/>
            <person name="Salamov A."/>
            <person name="Ahrendt S.R."/>
            <person name="Lipzen A."/>
            <person name="Sullivan W."/>
            <person name="Andreopoulos W.B."/>
            <person name="Clum A."/>
            <person name="Lindquist E."/>
            <person name="Daum C."/>
            <person name="Ramamoorthy G.K."/>
            <person name="Gryganskyi A."/>
            <person name="Culley D."/>
            <person name="Magnuson J.K."/>
            <person name="James T.Y."/>
            <person name="O'Malley M.A."/>
            <person name="Stajich J.E."/>
            <person name="Spatafora J.W."/>
            <person name="Visel A."/>
            <person name="Grigoriev I.V."/>
        </authorList>
    </citation>
    <scope>NUCLEOTIDE SEQUENCE [LARGE SCALE GENOMIC DNA]</scope>
    <source>
        <strain evidence="3 4">JEL800</strain>
    </source>
</reference>
<proteinExistence type="predicted"/>
<feature type="transmembrane region" description="Helical" evidence="1">
    <location>
        <begin position="260"/>
        <end position="283"/>
    </location>
</feature>
<feature type="chain" id="PRO_5012869825" evidence="2">
    <location>
        <begin position="17"/>
        <end position="311"/>
    </location>
</feature>
<evidence type="ECO:0000256" key="1">
    <source>
        <dbReference type="SAM" id="Phobius"/>
    </source>
</evidence>
<keyword evidence="4" id="KW-1185">Reference proteome</keyword>
<organism evidence="3 4">
    <name type="scientific">Rhizoclosmatium globosum</name>
    <dbReference type="NCBI Taxonomy" id="329046"/>
    <lineage>
        <taxon>Eukaryota</taxon>
        <taxon>Fungi</taxon>
        <taxon>Fungi incertae sedis</taxon>
        <taxon>Chytridiomycota</taxon>
        <taxon>Chytridiomycota incertae sedis</taxon>
        <taxon>Chytridiomycetes</taxon>
        <taxon>Chytridiales</taxon>
        <taxon>Chytriomycetaceae</taxon>
        <taxon>Rhizoclosmatium</taxon>
    </lineage>
</organism>
<dbReference type="Proteomes" id="UP000193642">
    <property type="component" value="Unassembled WGS sequence"/>
</dbReference>
<sequence length="311" mass="32063">MQVFFFAAVLAATVQAQISATGCSNLRSVFTSFGFTTADTAAVNAAFTGCGCSFSVTATGSASAGATCYQPTDPTVPWSVQSISVSAPPTTLSSFPPVLLSTPSNAVGFEWLQRLSFTNNAISGNILLQAEELPTRTSAFDISNNPNLAQWPALNSQGTVPNLSFTTITMNGDSQLCCPVQAGISCVPSTLPACSASGAKIASTTGIAAPRATATTAGVVQPAQTQPVDSSSGAATSTVGVYVKPTLIPYVSPINAPGTIFVLFLAALMFGGGLLMGVYFYIVRRNQKPVQLKDDDVELEADNDGFNTVRA</sequence>
<evidence type="ECO:0000313" key="3">
    <source>
        <dbReference type="EMBL" id="ORY52447.1"/>
    </source>
</evidence>
<keyword evidence="2" id="KW-0732">Signal</keyword>
<keyword evidence="1" id="KW-0812">Transmembrane</keyword>
<evidence type="ECO:0000313" key="4">
    <source>
        <dbReference type="Proteomes" id="UP000193642"/>
    </source>
</evidence>
<comment type="caution">
    <text evidence="3">The sequence shown here is derived from an EMBL/GenBank/DDBJ whole genome shotgun (WGS) entry which is preliminary data.</text>
</comment>
<dbReference type="AlphaFoldDB" id="A0A1Y2CZR4"/>
<accession>A0A1Y2CZR4</accession>
<evidence type="ECO:0000256" key="2">
    <source>
        <dbReference type="SAM" id="SignalP"/>
    </source>
</evidence>
<dbReference type="OrthoDB" id="2139506at2759"/>